<evidence type="ECO:0000313" key="2">
    <source>
        <dbReference type="EMBL" id="MDY5132595.1"/>
    </source>
</evidence>
<comment type="caution">
    <text evidence="3">The sequence shown here is derived from an EMBL/GenBank/DDBJ whole genome shotgun (WGS) entry which is preliminary data.</text>
</comment>
<dbReference type="Pfam" id="PF06013">
    <property type="entry name" value="WXG100"/>
    <property type="match status" value="1"/>
</dbReference>
<accession>A0AAW9HYZ5</accession>
<dbReference type="EMBL" id="JAWNGC010000005">
    <property type="protein sequence ID" value="MDY5155066.1"/>
    <property type="molecule type" value="Genomic_DNA"/>
</dbReference>
<dbReference type="Proteomes" id="UP001275049">
    <property type="component" value="Unassembled WGS sequence"/>
</dbReference>
<keyword evidence="4" id="KW-1185">Reference proteome</keyword>
<dbReference type="Proteomes" id="UP001281731">
    <property type="component" value="Unassembled WGS sequence"/>
</dbReference>
<sequence>MSTHMAVNFGQMSQGSAIIAQHSNSIMDCLERLNAQIRGAIVGWDGQAQAAYEASYGRWRSVANELNAIYAGMGKQVQVSADAYLAADRAAALLLS</sequence>
<evidence type="ECO:0000313" key="4">
    <source>
        <dbReference type="Proteomes" id="UP001275049"/>
    </source>
</evidence>
<dbReference type="AlphaFoldDB" id="A0AAW9HYZ5"/>
<proteinExistence type="inferred from homology"/>
<dbReference type="RefSeq" id="WP_022866230.1">
    <property type="nucleotide sequence ID" value="NZ_CP126967.1"/>
</dbReference>
<dbReference type="InterPro" id="IPR010310">
    <property type="entry name" value="T7SS_ESAT-6-like"/>
</dbReference>
<reference evidence="3 4" key="1">
    <citation type="submission" date="2023-10" db="EMBL/GenBank/DDBJ databases">
        <title>Whole Genome based description of the genera Actinobaculum and Actinotignum reveals a complex phylogenetic relationship within the species included in the genus Actinotignum.</title>
        <authorList>
            <person name="Jensen C.S."/>
            <person name="Dargis R."/>
            <person name="Kemp M."/>
            <person name="Christensen J.J."/>
        </authorList>
    </citation>
    <scope>NUCLEOTIDE SEQUENCE</scope>
    <source>
        <strain evidence="3">SLA_B511</strain>
        <strain evidence="2 4">SLA_B974</strain>
    </source>
</reference>
<comment type="similarity">
    <text evidence="1">Belongs to the WXG100 family.</text>
</comment>
<protein>
    <recommendedName>
        <fullName evidence="1">ESAT-6-like protein</fullName>
    </recommendedName>
</protein>
<dbReference type="Gene3D" id="1.10.287.1060">
    <property type="entry name" value="ESAT-6-like"/>
    <property type="match status" value="1"/>
</dbReference>
<dbReference type="InterPro" id="IPR036689">
    <property type="entry name" value="ESAT-6-like_sf"/>
</dbReference>
<evidence type="ECO:0000313" key="3">
    <source>
        <dbReference type="EMBL" id="MDY5155066.1"/>
    </source>
</evidence>
<gene>
    <name evidence="3" type="ORF">R6G80_04920</name>
    <name evidence="2" type="ORF">R6G86_02395</name>
</gene>
<evidence type="ECO:0000313" key="5">
    <source>
        <dbReference type="Proteomes" id="UP001281731"/>
    </source>
</evidence>
<dbReference type="EMBL" id="JAWNGA010000003">
    <property type="protein sequence ID" value="MDY5132595.1"/>
    <property type="molecule type" value="Genomic_DNA"/>
</dbReference>
<organism evidence="3 5">
    <name type="scientific">Actinotignum urinale</name>
    <dbReference type="NCBI Taxonomy" id="190146"/>
    <lineage>
        <taxon>Bacteria</taxon>
        <taxon>Bacillati</taxon>
        <taxon>Actinomycetota</taxon>
        <taxon>Actinomycetes</taxon>
        <taxon>Actinomycetales</taxon>
        <taxon>Actinomycetaceae</taxon>
        <taxon>Actinotignum</taxon>
    </lineage>
</organism>
<evidence type="ECO:0000256" key="1">
    <source>
        <dbReference type="RuleBase" id="RU362001"/>
    </source>
</evidence>
<name>A0AAW9HYZ5_9ACTO</name>
<dbReference type="SUPFAM" id="SSF140453">
    <property type="entry name" value="EsxAB dimer-like"/>
    <property type="match status" value="1"/>
</dbReference>
<dbReference type="NCBIfam" id="TIGR03930">
    <property type="entry name" value="WXG100_ESAT6"/>
    <property type="match status" value="1"/>
</dbReference>